<proteinExistence type="predicted"/>
<dbReference type="Proteomes" id="UP000289738">
    <property type="component" value="Chromosome B06"/>
</dbReference>
<name>A0A444YHU5_ARAHY</name>
<protein>
    <submittedName>
        <fullName evidence="1">Uncharacterized protein</fullName>
    </submittedName>
</protein>
<comment type="caution">
    <text evidence="1">The sequence shown here is derived from an EMBL/GenBank/DDBJ whole genome shotgun (WGS) entry which is preliminary data.</text>
</comment>
<dbReference type="EMBL" id="SDMP01000016">
    <property type="protein sequence ID" value="RYR01506.1"/>
    <property type="molecule type" value="Genomic_DNA"/>
</dbReference>
<evidence type="ECO:0000313" key="1">
    <source>
        <dbReference type="EMBL" id="RYR01506.1"/>
    </source>
</evidence>
<sequence>MMSLVASSASSTDKFTRLLDRSKESPKAVKQLTRLFPNWVCQYNFLSLKYGLNILQGTEGENKKSKKLLKNTLKELDMLPPQRPELFSKGQLAKLFNVDNVGFHNVKSSMEWPCEGFKGLCSYWHAL</sequence>
<evidence type="ECO:0000313" key="2">
    <source>
        <dbReference type="Proteomes" id="UP000289738"/>
    </source>
</evidence>
<dbReference type="AlphaFoldDB" id="A0A444YHU5"/>
<gene>
    <name evidence="1" type="ORF">Ahy_B06g080382</name>
</gene>
<accession>A0A444YHU5</accession>
<keyword evidence="2" id="KW-1185">Reference proteome</keyword>
<organism evidence="1 2">
    <name type="scientific">Arachis hypogaea</name>
    <name type="common">Peanut</name>
    <dbReference type="NCBI Taxonomy" id="3818"/>
    <lineage>
        <taxon>Eukaryota</taxon>
        <taxon>Viridiplantae</taxon>
        <taxon>Streptophyta</taxon>
        <taxon>Embryophyta</taxon>
        <taxon>Tracheophyta</taxon>
        <taxon>Spermatophyta</taxon>
        <taxon>Magnoliopsida</taxon>
        <taxon>eudicotyledons</taxon>
        <taxon>Gunneridae</taxon>
        <taxon>Pentapetalae</taxon>
        <taxon>rosids</taxon>
        <taxon>fabids</taxon>
        <taxon>Fabales</taxon>
        <taxon>Fabaceae</taxon>
        <taxon>Papilionoideae</taxon>
        <taxon>50 kb inversion clade</taxon>
        <taxon>dalbergioids sensu lato</taxon>
        <taxon>Dalbergieae</taxon>
        <taxon>Pterocarpus clade</taxon>
        <taxon>Arachis</taxon>
    </lineage>
</organism>
<reference evidence="1 2" key="1">
    <citation type="submission" date="2019-01" db="EMBL/GenBank/DDBJ databases">
        <title>Sequencing of cultivated peanut Arachis hypogaea provides insights into genome evolution and oil improvement.</title>
        <authorList>
            <person name="Chen X."/>
        </authorList>
    </citation>
    <scope>NUCLEOTIDE SEQUENCE [LARGE SCALE GENOMIC DNA]</scope>
    <source>
        <strain evidence="2">cv. Fuhuasheng</strain>
        <tissue evidence="1">Leaves</tissue>
    </source>
</reference>